<keyword evidence="1" id="KW-1133">Transmembrane helix</keyword>
<dbReference type="OrthoDB" id="654744at2"/>
<feature type="transmembrane region" description="Helical" evidence="1">
    <location>
        <begin position="106"/>
        <end position="125"/>
    </location>
</feature>
<comment type="caution">
    <text evidence="2">The sequence shown here is derived from an EMBL/GenBank/DDBJ whole genome shotgun (WGS) entry which is preliminary data.</text>
</comment>
<dbReference type="AlphaFoldDB" id="A0A1V3U171"/>
<organism evidence="2 3">
    <name type="scientific">Elizabethkingia meningoseptica</name>
    <name type="common">Chryseobacterium meningosepticum</name>
    <dbReference type="NCBI Taxonomy" id="238"/>
    <lineage>
        <taxon>Bacteria</taxon>
        <taxon>Pseudomonadati</taxon>
        <taxon>Bacteroidota</taxon>
        <taxon>Flavobacteriia</taxon>
        <taxon>Flavobacteriales</taxon>
        <taxon>Weeksellaceae</taxon>
        <taxon>Elizabethkingia</taxon>
    </lineage>
</organism>
<name>A0A1V3U171_ELIME</name>
<feature type="transmembrane region" description="Helical" evidence="1">
    <location>
        <begin position="53"/>
        <end position="77"/>
    </location>
</feature>
<keyword evidence="3" id="KW-1185">Reference proteome</keyword>
<dbReference type="STRING" id="238.BBD35_15020"/>
<dbReference type="EMBL" id="MPOG01000008">
    <property type="protein sequence ID" value="OOH96113.1"/>
    <property type="molecule type" value="Genomic_DNA"/>
</dbReference>
<gene>
    <name evidence="2" type="ORF">BMF97_07090</name>
</gene>
<dbReference type="RefSeq" id="WP_069214732.1">
    <property type="nucleotide sequence ID" value="NZ_CP016378.1"/>
</dbReference>
<evidence type="ECO:0000313" key="2">
    <source>
        <dbReference type="EMBL" id="OOH96113.1"/>
    </source>
</evidence>
<keyword evidence="1" id="KW-0812">Transmembrane</keyword>
<keyword evidence="1" id="KW-0472">Membrane</keyword>
<feature type="transmembrane region" description="Helical" evidence="1">
    <location>
        <begin position="12"/>
        <end position="33"/>
    </location>
</feature>
<sequence>MNKKILFKAIEWGLIVFISFNMIVYGGAKFAQFRPTADYNISVSEMTGHELMWAFYGYAVAYPIILGIFEILGAVCLLFYRTRLFGALLLSIMLFNIILQDYFYKIIALNTAIVFQILVFIILWFDRERIKELVGSLFRTNNSAIAFSRKEYIILAFSIIIVLGLLILMKILFHI</sequence>
<reference evidence="2 3" key="1">
    <citation type="submission" date="2016-11" db="EMBL/GenBank/DDBJ databases">
        <title>Genome sequence and comparative genomic analysis of clinical strain Elizabethkingia meningoseptica 61421 PRCM.</title>
        <authorList>
            <person name="Wang M."/>
            <person name="Hu S."/>
            <person name="Cao L."/>
            <person name="Jiang T."/>
            <person name="Zhou Y."/>
            <person name="Ming D."/>
        </authorList>
    </citation>
    <scope>NUCLEOTIDE SEQUENCE [LARGE SCALE GENOMIC DNA]</scope>
    <source>
        <strain evidence="2 3">61421 PRCM</strain>
    </source>
</reference>
<feature type="transmembrane region" description="Helical" evidence="1">
    <location>
        <begin position="84"/>
        <end position="100"/>
    </location>
</feature>
<protein>
    <recommendedName>
        <fullName evidence="4">DoxX family protein</fullName>
    </recommendedName>
</protein>
<evidence type="ECO:0000313" key="3">
    <source>
        <dbReference type="Proteomes" id="UP000188947"/>
    </source>
</evidence>
<proteinExistence type="predicted"/>
<dbReference type="Proteomes" id="UP000188947">
    <property type="component" value="Unassembled WGS sequence"/>
</dbReference>
<evidence type="ECO:0000256" key="1">
    <source>
        <dbReference type="SAM" id="Phobius"/>
    </source>
</evidence>
<accession>A0A1V3U171</accession>
<evidence type="ECO:0008006" key="4">
    <source>
        <dbReference type="Google" id="ProtNLM"/>
    </source>
</evidence>
<feature type="transmembrane region" description="Helical" evidence="1">
    <location>
        <begin position="152"/>
        <end position="173"/>
    </location>
</feature>
<dbReference type="eggNOG" id="ENOG50310W5">
    <property type="taxonomic scope" value="Bacteria"/>
</dbReference>